<feature type="compositionally biased region" description="Acidic residues" evidence="1">
    <location>
        <begin position="28"/>
        <end position="37"/>
    </location>
</feature>
<accession>V5FQN2</accession>
<dbReference type="eggNOG" id="ENOG502RPP6">
    <property type="taxonomic scope" value="Eukaryota"/>
</dbReference>
<dbReference type="EMBL" id="BAUL01000010">
    <property type="protein sequence ID" value="GAD91901.1"/>
    <property type="molecule type" value="Genomic_DNA"/>
</dbReference>
<feature type="compositionally biased region" description="Low complexity" evidence="1">
    <location>
        <begin position="1"/>
        <end position="20"/>
    </location>
</feature>
<name>V5FQN2_BYSSN</name>
<dbReference type="Proteomes" id="UP000018001">
    <property type="component" value="Unassembled WGS sequence"/>
</dbReference>
<feature type="region of interest" description="Disordered" evidence="1">
    <location>
        <begin position="1"/>
        <end position="107"/>
    </location>
</feature>
<keyword evidence="3" id="KW-1185">Reference proteome</keyword>
<feature type="region of interest" description="Disordered" evidence="1">
    <location>
        <begin position="191"/>
        <end position="285"/>
    </location>
</feature>
<comment type="caution">
    <text evidence="2">The sequence shown here is derived from an EMBL/GenBank/DDBJ whole genome shotgun (WGS) entry which is preliminary data.</text>
</comment>
<feature type="compositionally biased region" description="Polar residues" evidence="1">
    <location>
        <begin position="248"/>
        <end position="273"/>
    </location>
</feature>
<evidence type="ECO:0000313" key="3">
    <source>
        <dbReference type="Proteomes" id="UP000018001"/>
    </source>
</evidence>
<dbReference type="HOGENOM" id="CLU_885649_0_0_1"/>
<protein>
    <submittedName>
        <fullName evidence="2">Uncharacterized protein</fullName>
    </submittedName>
</protein>
<feature type="compositionally biased region" description="Basic and acidic residues" evidence="1">
    <location>
        <begin position="79"/>
        <end position="90"/>
    </location>
</feature>
<organism evidence="2 3">
    <name type="scientific">Byssochlamys spectabilis (strain No. 5 / NBRC 109023)</name>
    <name type="common">Paecilomyces variotii</name>
    <dbReference type="NCBI Taxonomy" id="1356009"/>
    <lineage>
        <taxon>Eukaryota</taxon>
        <taxon>Fungi</taxon>
        <taxon>Dikarya</taxon>
        <taxon>Ascomycota</taxon>
        <taxon>Pezizomycotina</taxon>
        <taxon>Eurotiomycetes</taxon>
        <taxon>Eurotiomycetidae</taxon>
        <taxon>Eurotiales</taxon>
        <taxon>Thermoascaceae</taxon>
        <taxon>Paecilomyces</taxon>
    </lineage>
</organism>
<dbReference type="InParanoid" id="V5FQN2"/>
<evidence type="ECO:0000256" key="1">
    <source>
        <dbReference type="SAM" id="MobiDB-lite"/>
    </source>
</evidence>
<proteinExistence type="predicted"/>
<evidence type="ECO:0000313" key="2">
    <source>
        <dbReference type="EMBL" id="GAD91901.1"/>
    </source>
</evidence>
<reference evidence="3" key="1">
    <citation type="journal article" date="2014" name="Genome Announc.">
        <title>Draft genome sequence of the formaldehyde-resistant fungus Byssochlamys spectabilis No. 5 (anamorph Paecilomyces variotii No. 5) (NBRC109023).</title>
        <authorList>
            <person name="Oka T."/>
            <person name="Ekino K."/>
            <person name="Fukuda K."/>
            <person name="Nomura Y."/>
        </authorList>
    </citation>
    <scope>NUCLEOTIDE SEQUENCE [LARGE SCALE GENOMIC DNA]</scope>
    <source>
        <strain evidence="3">No. 5 / NBRC 109023</strain>
    </source>
</reference>
<gene>
    <name evidence="2" type="ORF">PVAR5_0484</name>
</gene>
<feature type="compositionally biased region" description="Polar residues" evidence="1">
    <location>
        <begin position="63"/>
        <end position="78"/>
    </location>
</feature>
<sequence>MDSTYTSSASASTSGESSASKIPLIILDSDDDDDDVQIVEVRSVQKGHSHDRSVSSGCEPRSLSPSRTGVYRESTSPTLKREIEQTEAERTSSPPKRHRREPENDTSSYTKDFFLDLADTIGSLFPVDSFAARHGCSSAEVYRAIRALVVSPLMDPSLHEMIGGGGCSSIEEYGRMMIEIWKDRYRKMVKGEDGSEGSDSGSSGCSRASIKRCSEPQENAVKTDPGHLVTSGGRQGIEGQEPAGESGTIDNESETCSRSSLTASASEVFSQYNPIPRVEKEEPTSARRWMERDAFGIYVESERSGEDSEEDWEV</sequence>
<dbReference type="AlphaFoldDB" id="V5FQN2"/>
<dbReference type="OrthoDB" id="4492028at2759"/>